<evidence type="ECO:0000256" key="7">
    <source>
        <dbReference type="ARBA" id="ARBA00023136"/>
    </source>
</evidence>
<gene>
    <name evidence="8 9" type="primary">corA</name>
    <name evidence="9" type="ORF">D3H55_17015</name>
</gene>
<keyword evidence="6 8" id="KW-1133">Transmembrane helix</keyword>
<keyword evidence="4 8" id="KW-1003">Cell membrane</keyword>
<comment type="similarity">
    <text evidence="2 8">Belongs to the CorA metal ion transporter (MIT) (TC 1.A.35) family.</text>
</comment>
<evidence type="ECO:0000256" key="8">
    <source>
        <dbReference type="RuleBase" id="RU362010"/>
    </source>
</evidence>
<dbReference type="SUPFAM" id="SSF144083">
    <property type="entry name" value="Magnesium transport protein CorA, transmembrane region"/>
    <property type="match status" value="1"/>
</dbReference>
<dbReference type="RefSeq" id="WP_119548525.1">
    <property type="nucleotide sequence ID" value="NZ_QXIR01000027.1"/>
</dbReference>
<dbReference type="Gene3D" id="1.20.58.340">
    <property type="entry name" value="Magnesium transport protein CorA, transmembrane region"/>
    <property type="match status" value="2"/>
</dbReference>
<keyword evidence="5 8" id="KW-0812">Transmembrane</keyword>
<evidence type="ECO:0000256" key="4">
    <source>
        <dbReference type="ARBA" id="ARBA00022475"/>
    </source>
</evidence>
<evidence type="ECO:0000313" key="9">
    <source>
        <dbReference type="EMBL" id="RIW30147.1"/>
    </source>
</evidence>
<dbReference type="GO" id="GO:0015095">
    <property type="term" value="F:magnesium ion transmembrane transporter activity"/>
    <property type="evidence" value="ECO:0007669"/>
    <property type="project" value="UniProtKB-UniRule"/>
</dbReference>
<dbReference type="SUPFAM" id="SSF143865">
    <property type="entry name" value="CorA soluble domain-like"/>
    <property type="match status" value="1"/>
</dbReference>
<feature type="transmembrane region" description="Helical" evidence="8">
    <location>
        <begin position="289"/>
        <end position="317"/>
    </location>
</feature>
<keyword evidence="8" id="KW-0460">Magnesium</keyword>
<dbReference type="GO" id="GO:0005886">
    <property type="term" value="C:plasma membrane"/>
    <property type="evidence" value="ECO:0007669"/>
    <property type="project" value="UniProtKB-SubCell"/>
</dbReference>
<dbReference type="PANTHER" id="PTHR46494">
    <property type="entry name" value="CORA FAMILY METAL ION TRANSPORTER (EUROFUNG)"/>
    <property type="match status" value="1"/>
</dbReference>
<evidence type="ECO:0000313" key="10">
    <source>
        <dbReference type="Proteomes" id="UP000265801"/>
    </source>
</evidence>
<reference evidence="9 10" key="1">
    <citation type="submission" date="2018-09" db="EMBL/GenBank/DDBJ databases">
        <title>Bacillus saliacetes sp. nov., isolated from Thai shrimp paste (Ka-pi).</title>
        <authorList>
            <person name="Daroonpunt R."/>
            <person name="Tanasupawat S."/>
            <person name="Yiamsombut S."/>
        </authorList>
    </citation>
    <scope>NUCLEOTIDE SEQUENCE [LARGE SCALE GENOMIC DNA]</scope>
    <source>
        <strain evidence="9 10">SKP7-4</strain>
    </source>
</reference>
<dbReference type="EMBL" id="QXIR01000027">
    <property type="protein sequence ID" value="RIW30147.1"/>
    <property type="molecule type" value="Genomic_DNA"/>
</dbReference>
<dbReference type="InterPro" id="IPR004488">
    <property type="entry name" value="Mg/Co-transport_prot_CorA"/>
</dbReference>
<keyword evidence="8" id="KW-0406">Ion transport</keyword>
<evidence type="ECO:0000256" key="3">
    <source>
        <dbReference type="ARBA" id="ARBA00022448"/>
    </source>
</evidence>
<feature type="transmembrane region" description="Helical" evidence="8">
    <location>
        <begin position="254"/>
        <end position="277"/>
    </location>
</feature>
<dbReference type="OrthoDB" id="9803416at2"/>
<name>A0A3A1QSQ1_9BACI</name>
<evidence type="ECO:0000256" key="1">
    <source>
        <dbReference type="ARBA" id="ARBA00004651"/>
    </source>
</evidence>
<dbReference type="Proteomes" id="UP000265801">
    <property type="component" value="Unassembled WGS sequence"/>
</dbReference>
<evidence type="ECO:0000256" key="6">
    <source>
        <dbReference type="ARBA" id="ARBA00022989"/>
    </source>
</evidence>
<dbReference type="InterPro" id="IPR002523">
    <property type="entry name" value="MgTranspt_CorA/ZnTranspt_ZntB"/>
</dbReference>
<dbReference type="InterPro" id="IPR045863">
    <property type="entry name" value="CorA_TM1_TM2"/>
</dbReference>
<proteinExistence type="inferred from homology"/>
<dbReference type="GO" id="GO:0000287">
    <property type="term" value="F:magnesium ion binding"/>
    <property type="evidence" value="ECO:0007669"/>
    <property type="project" value="TreeGrafter"/>
</dbReference>
<dbReference type="FunFam" id="1.20.58.340:FF:000012">
    <property type="entry name" value="Magnesium transport protein CorA"/>
    <property type="match status" value="1"/>
</dbReference>
<comment type="subcellular location">
    <subcellularLocation>
        <location evidence="1">Cell membrane</location>
        <topology evidence="1">Multi-pass membrane protein</topology>
    </subcellularLocation>
    <subcellularLocation>
        <location evidence="8">Membrane</location>
        <topology evidence="8">Multi-pass membrane protein</topology>
    </subcellularLocation>
</comment>
<comment type="function">
    <text evidence="8">Mediates influx of magnesium ions.</text>
</comment>
<organism evidence="9 10">
    <name type="scientific">Bacillus salacetis</name>
    <dbReference type="NCBI Taxonomy" id="2315464"/>
    <lineage>
        <taxon>Bacteria</taxon>
        <taxon>Bacillati</taxon>
        <taxon>Bacillota</taxon>
        <taxon>Bacilli</taxon>
        <taxon>Bacillales</taxon>
        <taxon>Bacillaceae</taxon>
        <taxon>Bacillus</taxon>
    </lineage>
</organism>
<accession>A0A3A1QSQ1</accession>
<keyword evidence="10" id="KW-1185">Reference proteome</keyword>
<dbReference type="GO" id="GO:0015087">
    <property type="term" value="F:cobalt ion transmembrane transporter activity"/>
    <property type="evidence" value="ECO:0007669"/>
    <property type="project" value="UniProtKB-UniRule"/>
</dbReference>
<dbReference type="InterPro" id="IPR045861">
    <property type="entry name" value="CorA_cytoplasmic_dom"/>
</dbReference>
<evidence type="ECO:0000256" key="2">
    <source>
        <dbReference type="ARBA" id="ARBA00009765"/>
    </source>
</evidence>
<dbReference type="AlphaFoldDB" id="A0A3A1QSQ1"/>
<keyword evidence="3 8" id="KW-0813">Transport</keyword>
<keyword evidence="7 8" id="KW-0472">Membrane</keyword>
<dbReference type="CDD" id="cd12831">
    <property type="entry name" value="TmCorA-like_u2"/>
    <property type="match status" value="1"/>
</dbReference>
<dbReference type="NCBIfam" id="TIGR00383">
    <property type="entry name" value="corA"/>
    <property type="match status" value="1"/>
</dbReference>
<dbReference type="GO" id="GO:0050897">
    <property type="term" value="F:cobalt ion binding"/>
    <property type="evidence" value="ECO:0007669"/>
    <property type="project" value="TreeGrafter"/>
</dbReference>
<dbReference type="Gene3D" id="3.30.460.20">
    <property type="entry name" value="CorA soluble domain-like"/>
    <property type="match status" value="1"/>
</dbReference>
<dbReference type="Pfam" id="PF01544">
    <property type="entry name" value="CorA"/>
    <property type="match status" value="1"/>
</dbReference>
<evidence type="ECO:0000256" key="5">
    <source>
        <dbReference type="ARBA" id="ARBA00022692"/>
    </source>
</evidence>
<sequence length="331" mass="39647">MIRTTVINVNGEVRRDLPVEEVHREDVKWFWVDFAQPEEDEMKLLRDFFGFHPLAVEDCLEDFSERPKLDFYDDYFFLLLHTINPATLDFHEVNMFVSDQYIVTFHKQPVKVVDTIWQKHDVGRKGKYTTYNIMHEIIDGLVDEFFPLVYKIEDRLNQVEDVLENSSTSVMLERLFDIRHDMSKLRRSLIPMRDLMYRILNSGKLHFLKEHHLYYNDVYDHLLKLVEMLESYREFSSDIRDNYLSVNSDKMNNIMMTLTVITTIFMPLTFIAGLYGMNFSYMPELDERNAYFIVLAVMGIIALGMFAFFVRIGWLHFGIRKKKKRRKIRLK</sequence>
<dbReference type="PANTHER" id="PTHR46494:SF1">
    <property type="entry name" value="CORA FAMILY METAL ION TRANSPORTER (EUROFUNG)"/>
    <property type="match status" value="1"/>
</dbReference>
<comment type="caution">
    <text evidence="9">The sequence shown here is derived from an EMBL/GenBank/DDBJ whole genome shotgun (WGS) entry which is preliminary data.</text>
</comment>
<protein>
    <recommendedName>
        <fullName evidence="8">Magnesium transport protein CorA</fullName>
    </recommendedName>
</protein>